<dbReference type="RefSeq" id="WP_184016873.1">
    <property type="nucleotide sequence ID" value="NZ_JACIJC010000002.1"/>
</dbReference>
<evidence type="ECO:0000256" key="11">
    <source>
        <dbReference type="PROSITE-ProRule" id="PRU00284"/>
    </source>
</evidence>
<evidence type="ECO:0000256" key="3">
    <source>
        <dbReference type="ARBA" id="ARBA00022481"/>
    </source>
</evidence>
<dbReference type="AlphaFoldDB" id="A0A7W9AH62"/>
<dbReference type="PANTHER" id="PTHR32089">
    <property type="entry name" value="METHYL-ACCEPTING CHEMOTAXIS PROTEIN MCPB"/>
    <property type="match status" value="1"/>
</dbReference>
<evidence type="ECO:0000256" key="12">
    <source>
        <dbReference type="SAM" id="Phobius"/>
    </source>
</evidence>
<organism evidence="15 16">
    <name type="scientific">Sphingobium boeckii</name>
    <dbReference type="NCBI Taxonomy" id="1082345"/>
    <lineage>
        <taxon>Bacteria</taxon>
        <taxon>Pseudomonadati</taxon>
        <taxon>Pseudomonadota</taxon>
        <taxon>Alphaproteobacteria</taxon>
        <taxon>Sphingomonadales</taxon>
        <taxon>Sphingomonadaceae</taxon>
        <taxon>Sphingobium</taxon>
    </lineage>
</organism>
<evidence type="ECO:0000256" key="8">
    <source>
        <dbReference type="ARBA" id="ARBA00023136"/>
    </source>
</evidence>
<comment type="caution">
    <text evidence="15">The sequence shown here is derived from an EMBL/GenBank/DDBJ whole genome shotgun (WGS) entry which is preliminary data.</text>
</comment>
<evidence type="ECO:0000256" key="10">
    <source>
        <dbReference type="ARBA" id="ARBA00029447"/>
    </source>
</evidence>
<feature type="domain" description="HAMP" evidence="14">
    <location>
        <begin position="221"/>
        <end position="274"/>
    </location>
</feature>
<keyword evidence="16" id="KW-1185">Reference proteome</keyword>
<dbReference type="EMBL" id="JACIJC010000002">
    <property type="protein sequence ID" value="MBB5685498.1"/>
    <property type="molecule type" value="Genomic_DNA"/>
</dbReference>
<dbReference type="Gene3D" id="6.10.340.10">
    <property type="match status" value="1"/>
</dbReference>
<evidence type="ECO:0000313" key="16">
    <source>
        <dbReference type="Proteomes" id="UP000549617"/>
    </source>
</evidence>
<dbReference type="PANTHER" id="PTHR32089:SF112">
    <property type="entry name" value="LYSOZYME-LIKE PROTEIN-RELATED"/>
    <property type="match status" value="1"/>
</dbReference>
<dbReference type="PROSITE" id="PS50111">
    <property type="entry name" value="CHEMOTAXIS_TRANSDUC_2"/>
    <property type="match status" value="1"/>
</dbReference>
<evidence type="ECO:0000259" key="14">
    <source>
        <dbReference type="PROSITE" id="PS50885"/>
    </source>
</evidence>
<keyword evidence="3" id="KW-0488">Methylation</keyword>
<dbReference type="InterPro" id="IPR004089">
    <property type="entry name" value="MCPsignal_dom"/>
</dbReference>
<evidence type="ECO:0000313" key="15">
    <source>
        <dbReference type="EMBL" id="MBB5685498.1"/>
    </source>
</evidence>
<keyword evidence="6 12" id="KW-0812">Transmembrane</keyword>
<dbReference type="Pfam" id="PF00015">
    <property type="entry name" value="MCPsignal"/>
    <property type="match status" value="1"/>
</dbReference>
<evidence type="ECO:0000256" key="9">
    <source>
        <dbReference type="ARBA" id="ARBA00023224"/>
    </source>
</evidence>
<keyword evidence="9 11" id="KW-0807">Transducer</keyword>
<protein>
    <submittedName>
        <fullName evidence="15">Methyl-accepting chemotaxis protein</fullName>
    </submittedName>
</protein>
<gene>
    <name evidence="15" type="ORF">FHS49_001506</name>
</gene>
<feature type="domain" description="Methyl-accepting transducer" evidence="13">
    <location>
        <begin position="325"/>
        <end position="550"/>
    </location>
</feature>
<dbReference type="InterPro" id="IPR003660">
    <property type="entry name" value="HAMP_dom"/>
</dbReference>
<evidence type="ECO:0000256" key="1">
    <source>
        <dbReference type="ARBA" id="ARBA00004429"/>
    </source>
</evidence>
<proteinExistence type="inferred from homology"/>
<dbReference type="PRINTS" id="PR00260">
    <property type="entry name" value="CHEMTRNSDUCR"/>
</dbReference>
<dbReference type="Gene3D" id="1.10.287.950">
    <property type="entry name" value="Methyl-accepting chemotaxis protein"/>
    <property type="match status" value="1"/>
</dbReference>
<dbReference type="PROSITE" id="PS50885">
    <property type="entry name" value="HAMP"/>
    <property type="match status" value="1"/>
</dbReference>
<keyword evidence="2" id="KW-1003">Cell membrane</keyword>
<reference evidence="15 16" key="1">
    <citation type="submission" date="2020-08" db="EMBL/GenBank/DDBJ databases">
        <title>Genomic Encyclopedia of Type Strains, Phase IV (KMG-IV): sequencing the most valuable type-strain genomes for metagenomic binning, comparative biology and taxonomic classification.</title>
        <authorList>
            <person name="Goeker M."/>
        </authorList>
    </citation>
    <scope>NUCLEOTIDE SEQUENCE [LARGE SCALE GENOMIC DNA]</scope>
    <source>
        <strain evidence="15 16">DSM 25079</strain>
    </source>
</reference>
<keyword evidence="8 12" id="KW-0472">Membrane</keyword>
<dbReference type="GO" id="GO:0007165">
    <property type="term" value="P:signal transduction"/>
    <property type="evidence" value="ECO:0007669"/>
    <property type="project" value="UniProtKB-KW"/>
</dbReference>
<sequence length="581" mass="60934">MKPFLPTLFLSGSGGAGSIKGQLKLILGALLAVQLVLAIALVTTTLVTRNTVTTLLHDRIEPISDLQDVSSGYAEALAIANKVRSGNMSPASGVGAVEAARARADEAWRVFAGLTLGHRHDAAAAHVREARADASKTTARLIALLRTGNTDDLDFFVSGALYAAVDPLTNASRTLVEDLRADAAAEGRRLDLGLVAAYGIALFLTLAAIAIGYWGVRAARLNIDRPLEEIAEATRRIGLAEADGLIPGLDREDEIGDIARALLYARERAGEARRLELHSRSIEDERHARDAEILSARTRRAEELDTVFAGFESDIAQSVGNLVRAGGDMRVTAAAMSGEATVSEDLALSAASLAEQTATTVNVVYESGQALAGAIARVRDTAQNARLNAQAARGQAASSRDRAMKLAELVTEISQVLNIISGVAKQTNLLALNATIEASRAGLAGAGFAVVADEVKALARQTQAAAATIGDRLHSIDRTAREAVGSFETIDGLIAGLDESASLIAQAVETQSRASQDIAESIGFVDTGSRDTAQSMTGLKQRAEAARRMAGGLSSAADSVASQTEFLRNEIARMVERVKAV</sequence>
<dbReference type="GO" id="GO:0006935">
    <property type="term" value="P:chemotaxis"/>
    <property type="evidence" value="ECO:0007669"/>
    <property type="project" value="UniProtKB-KW"/>
</dbReference>
<feature type="transmembrane region" description="Helical" evidence="12">
    <location>
        <begin position="26"/>
        <end position="47"/>
    </location>
</feature>
<evidence type="ECO:0000256" key="7">
    <source>
        <dbReference type="ARBA" id="ARBA00022989"/>
    </source>
</evidence>
<comment type="subcellular location">
    <subcellularLocation>
        <location evidence="1">Cell inner membrane</location>
        <topology evidence="1">Multi-pass membrane protein</topology>
    </subcellularLocation>
</comment>
<keyword evidence="5" id="KW-0997">Cell inner membrane</keyword>
<dbReference type="GO" id="GO:0005886">
    <property type="term" value="C:plasma membrane"/>
    <property type="evidence" value="ECO:0007669"/>
    <property type="project" value="UniProtKB-SubCell"/>
</dbReference>
<comment type="similarity">
    <text evidence="10">Belongs to the methyl-accepting chemotaxis (MCP) protein family.</text>
</comment>
<evidence type="ECO:0000256" key="5">
    <source>
        <dbReference type="ARBA" id="ARBA00022519"/>
    </source>
</evidence>
<feature type="transmembrane region" description="Helical" evidence="12">
    <location>
        <begin position="195"/>
        <end position="216"/>
    </location>
</feature>
<dbReference type="Proteomes" id="UP000549617">
    <property type="component" value="Unassembled WGS sequence"/>
</dbReference>
<keyword evidence="4" id="KW-0145">Chemotaxis</keyword>
<name>A0A7W9AH62_9SPHN</name>
<evidence type="ECO:0000256" key="4">
    <source>
        <dbReference type="ARBA" id="ARBA00022500"/>
    </source>
</evidence>
<evidence type="ECO:0000256" key="2">
    <source>
        <dbReference type="ARBA" id="ARBA00022475"/>
    </source>
</evidence>
<dbReference type="SMART" id="SM00283">
    <property type="entry name" value="MA"/>
    <property type="match status" value="1"/>
</dbReference>
<dbReference type="Pfam" id="PF02203">
    <property type="entry name" value="TarH"/>
    <property type="match status" value="1"/>
</dbReference>
<dbReference type="InterPro" id="IPR003122">
    <property type="entry name" value="Tar_rcpt_lig-bd"/>
</dbReference>
<accession>A0A7W9AH62</accession>
<dbReference type="SUPFAM" id="SSF58104">
    <property type="entry name" value="Methyl-accepting chemotaxis protein (MCP) signaling domain"/>
    <property type="match status" value="1"/>
</dbReference>
<dbReference type="InterPro" id="IPR004090">
    <property type="entry name" value="Chemotax_Me-accpt_rcpt"/>
</dbReference>
<evidence type="ECO:0000259" key="13">
    <source>
        <dbReference type="PROSITE" id="PS50111"/>
    </source>
</evidence>
<evidence type="ECO:0000256" key="6">
    <source>
        <dbReference type="ARBA" id="ARBA00022692"/>
    </source>
</evidence>
<keyword evidence="7 12" id="KW-1133">Transmembrane helix</keyword>
<dbReference type="GO" id="GO:0004888">
    <property type="term" value="F:transmembrane signaling receptor activity"/>
    <property type="evidence" value="ECO:0007669"/>
    <property type="project" value="InterPro"/>
</dbReference>